<evidence type="ECO:0000256" key="2">
    <source>
        <dbReference type="ARBA" id="ARBA00006801"/>
    </source>
</evidence>
<feature type="domain" description="JmjC" evidence="10">
    <location>
        <begin position="440"/>
        <end position="654"/>
    </location>
</feature>
<evidence type="ECO:0000256" key="5">
    <source>
        <dbReference type="ARBA" id="ARBA00023163"/>
    </source>
</evidence>
<dbReference type="PANTHER" id="PTHR12549">
    <property type="entry name" value="JMJC DOMAIN-CONTAINING HISTONE DEMETHYLATION PROTEIN"/>
    <property type="match status" value="1"/>
</dbReference>
<reference evidence="11" key="1">
    <citation type="submission" date="2019-10" db="EMBL/GenBank/DDBJ databases">
        <authorList>
            <person name="Zhang R."/>
            <person name="Pan Y."/>
            <person name="Wang J."/>
            <person name="Ma R."/>
            <person name="Yu S."/>
        </authorList>
    </citation>
    <scope>NUCLEOTIDE SEQUENCE</scope>
    <source>
        <strain evidence="11">LA-IB0</strain>
        <tissue evidence="11">Leaf</tissue>
    </source>
</reference>
<evidence type="ECO:0000313" key="11">
    <source>
        <dbReference type="EMBL" id="KAG8383968.1"/>
    </source>
</evidence>
<dbReference type="PROSITE" id="PS50089">
    <property type="entry name" value="ZF_RING_2"/>
    <property type="match status" value="1"/>
</dbReference>
<evidence type="ECO:0000256" key="1">
    <source>
        <dbReference type="ARBA" id="ARBA00004123"/>
    </source>
</evidence>
<dbReference type="PANTHER" id="PTHR12549:SF11">
    <property type="entry name" value="LYSINE-SPECIFIC DEMETHYLASE JMJ25"/>
    <property type="match status" value="1"/>
</dbReference>
<keyword evidence="4" id="KW-0805">Transcription regulation</keyword>
<keyword evidence="7" id="KW-0863">Zinc-finger</keyword>
<feature type="region of interest" description="Disordered" evidence="8">
    <location>
        <begin position="1"/>
        <end position="23"/>
    </location>
</feature>
<dbReference type="SUPFAM" id="SSF51197">
    <property type="entry name" value="Clavaminate synthase-like"/>
    <property type="match status" value="1"/>
</dbReference>
<dbReference type="Pfam" id="PF02373">
    <property type="entry name" value="JmjC"/>
    <property type="match status" value="1"/>
</dbReference>
<dbReference type="GO" id="GO:0003712">
    <property type="term" value="F:transcription coregulator activity"/>
    <property type="evidence" value="ECO:0007669"/>
    <property type="project" value="TreeGrafter"/>
</dbReference>
<keyword evidence="6" id="KW-0539">Nucleus</keyword>
<gene>
    <name evidence="11" type="ORF">BUALT_Bualt04G0069000</name>
</gene>
<accession>A0AAV6XNX1</accession>
<keyword evidence="5" id="KW-0804">Transcription</keyword>
<dbReference type="GO" id="GO:0032454">
    <property type="term" value="F:histone H3K9 demethylase activity"/>
    <property type="evidence" value="ECO:0007669"/>
    <property type="project" value="InterPro"/>
</dbReference>
<feature type="region of interest" description="Disordered" evidence="8">
    <location>
        <begin position="687"/>
        <end position="708"/>
    </location>
</feature>
<dbReference type="EMBL" id="WHWC01000004">
    <property type="protein sequence ID" value="KAG8383968.1"/>
    <property type="molecule type" value="Genomic_DNA"/>
</dbReference>
<proteinExistence type="inferred from homology"/>
<dbReference type="AlphaFoldDB" id="A0AAV6XNX1"/>
<comment type="caution">
    <text evidence="11">The sequence shown here is derived from an EMBL/GenBank/DDBJ whole genome shotgun (WGS) entry which is preliminary data.</text>
</comment>
<organism evidence="11 12">
    <name type="scientific">Buddleja alternifolia</name>
    <dbReference type="NCBI Taxonomy" id="168488"/>
    <lineage>
        <taxon>Eukaryota</taxon>
        <taxon>Viridiplantae</taxon>
        <taxon>Streptophyta</taxon>
        <taxon>Embryophyta</taxon>
        <taxon>Tracheophyta</taxon>
        <taxon>Spermatophyta</taxon>
        <taxon>Magnoliopsida</taxon>
        <taxon>eudicotyledons</taxon>
        <taxon>Gunneridae</taxon>
        <taxon>Pentapetalae</taxon>
        <taxon>asterids</taxon>
        <taxon>lamiids</taxon>
        <taxon>Lamiales</taxon>
        <taxon>Scrophulariaceae</taxon>
        <taxon>Buddlejeae</taxon>
        <taxon>Buddleja</taxon>
    </lineage>
</organism>
<evidence type="ECO:0000313" key="12">
    <source>
        <dbReference type="Proteomes" id="UP000826271"/>
    </source>
</evidence>
<dbReference type="PROSITE" id="PS51184">
    <property type="entry name" value="JMJC"/>
    <property type="match status" value="1"/>
</dbReference>
<feature type="domain" description="RING-type" evidence="9">
    <location>
        <begin position="35"/>
        <end position="80"/>
    </location>
</feature>
<keyword evidence="7" id="KW-0862">Zinc</keyword>
<dbReference type="Gene3D" id="2.60.120.650">
    <property type="entry name" value="Cupin"/>
    <property type="match status" value="1"/>
</dbReference>
<dbReference type="Proteomes" id="UP000826271">
    <property type="component" value="Unassembled WGS sequence"/>
</dbReference>
<dbReference type="GO" id="GO:0000118">
    <property type="term" value="C:histone deacetylase complex"/>
    <property type="evidence" value="ECO:0007669"/>
    <property type="project" value="TreeGrafter"/>
</dbReference>
<evidence type="ECO:0000256" key="7">
    <source>
        <dbReference type="PROSITE-ProRule" id="PRU00175"/>
    </source>
</evidence>
<dbReference type="Pfam" id="PF10497">
    <property type="entry name" value="zf-4CXXC_R1"/>
    <property type="match status" value="1"/>
</dbReference>
<keyword evidence="3" id="KW-0479">Metal-binding</keyword>
<sequence length="763" mass="87068">MSFQKSHANEETSSGGNIRMTEPIVKRKRGDSTNCHQCHRKDREKLVRCTKCQKNYCISCITKWYPRMEEASLAEACPECLNICNCAACLQSDGAKKDMPIPDLKLSTEDKIQYSRYIVRVLVPFLKKFVVEQSMEREEEAKIQGLSVTGLKLAKANPKDQVHCKNCKTSILDIHRSCVNCLYKLCVTCCREIRDIFLRGNGQNHMQDVGTRNVTTNVGSSMVYSFCMDDAKRKTEWKLTEKGTIICPPEIMGGCGCGDLVLNSTYPDNWLSQLLRKAEAVTEVNKNADPLEVSEKACSCSRSDKESSDNHLDCPRVLDVGKPGLRHFQWHLKEGEPVIVPDVLSGMSGLSWEPLVLWRICRKSRTAVRDQEFSVRNCLNWCEEKIEMLQFFKGYTEGLFDIEGRPQILRLEDWPPSESFQERLPRHSTEFFRCLPFKHYTHPQAEMSLKIPEVSLKPDLGPKLYIGYGVPEELGVTRLQYALSDRVNVLMHTAEVCLDPERLSKIEKSRRTHVAPDPVDSLINERTNEEAKKNRQMFEDQKSGVVWDVFRRQDVHKMEEYLRKHSGEFRDISSQQVAPIQEKAFYLTVEHKRNLKQEYGIEPWTFVQRLGDAVFIPAGCIHQSRNLKSCTSVAANFVSPESVGECVRLSAKCRFKEDELEMKKMTLNAISQAVEYLDSITCNTTSTSTSTAPPVAPMAGGDQGGASPPNLQYMRQDTERMLWMLEHRGHLWQPAMRAYLQQEMRLLLDNIIRKIEGSSSSSS</sequence>
<dbReference type="InterPro" id="IPR018866">
    <property type="entry name" value="Znf-4CXXC_R1"/>
</dbReference>
<evidence type="ECO:0000259" key="9">
    <source>
        <dbReference type="PROSITE" id="PS50089"/>
    </source>
</evidence>
<dbReference type="InterPro" id="IPR003347">
    <property type="entry name" value="JmjC_dom"/>
</dbReference>
<evidence type="ECO:0000259" key="10">
    <source>
        <dbReference type="PROSITE" id="PS51184"/>
    </source>
</evidence>
<dbReference type="GO" id="GO:0031490">
    <property type="term" value="F:chromatin DNA binding"/>
    <property type="evidence" value="ECO:0007669"/>
    <property type="project" value="TreeGrafter"/>
</dbReference>
<name>A0AAV6XNX1_9LAMI</name>
<comment type="similarity">
    <text evidence="2">Belongs to the JARID1 histone demethylase family.</text>
</comment>
<evidence type="ECO:0000256" key="6">
    <source>
        <dbReference type="ARBA" id="ARBA00023242"/>
    </source>
</evidence>
<dbReference type="GO" id="GO:0006357">
    <property type="term" value="P:regulation of transcription by RNA polymerase II"/>
    <property type="evidence" value="ECO:0007669"/>
    <property type="project" value="TreeGrafter"/>
</dbReference>
<evidence type="ECO:0000256" key="8">
    <source>
        <dbReference type="SAM" id="MobiDB-lite"/>
    </source>
</evidence>
<dbReference type="GO" id="GO:0000785">
    <property type="term" value="C:chromatin"/>
    <property type="evidence" value="ECO:0007669"/>
    <property type="project" value="TreeGrafter"/>
</dbReference>
<feature type="compositionally biased region" description="Polar residues" evidence="8">
    <location>
        <begin position="1"/>
        <end position="16"/>
    </location>
</feature>
<dbReference type="InterPro" id="IPR045109">
    <property type="entry name" value="LSDs-like"/>
</dbReference>
<dbReference type="GO" id="GO:0008270">
    <property type="term" value="F:zinc ion binding"/>
    <property type="evidence" value="ECO:0007669"/>
    <property type="project" value="UniProtKB-KW"/>
</dbReference>
<evidence type="ECO:0000256" key="4">
    <source>
        <dbReference type="ARBA" id="ARBA00023015"/>
    </source>
</evidence>
<dbReference type="SMART" id="SM00558">
    <property type="entry name" value="JmjC"/>
    <property type="match status" value="1"/>
</dbReference>
<protein>
    <submittedName>
        <fullName evidence="11">Uncharacterized protein</fullName>
    </submittedName>
</protein>
<dbReference type="InterPro" id="IPR001841">
    <property type="entry name" value="Znf_RING"/>
</dbReference>
<keyword evidence="12" id="KW-1185">Reference proteome</keyword>
<comment type="subcellular location">
    <subcellularLocation>
        <location evidence="1">Nucleus</location>
    </subcellularLocation>
</comment>
<evidence type="ECO:0000256" key="3">
    <source>
        <dbReference type="ARBA" id="ARBA00022723"/>
    </source>
</evidence>